<dbReference type="PANTHER" id="PTHR36485">
    <property type="entry name" value="OS01G0939000 PROTEIN"/>
    <property type="match status" value="1"/>
</dbReference>
<comment type="caution">
    <text evidence="2">The sequence shown here is derived from an EMBL/GenBank/DDBJ whole genome shotgun (WGS) entry which is preliminary data.</text>
</comment>
<keyword evidence="1" id="KW-0812">Transmembrane</keyword>
<accession>A0AAP0AWJ8</accession>
<protein>
    <submittedName>
        <fullName evidence="2">Uncharacterized protein</fullName>
    </submittedName>
</protein>
<evidence type="ECO:0000313" key="2">
    <source>
        <dbReference type="EMBL" id="KAK8917022.1"/>
    </source>
</evidence>
<evidence type="ECO:0000313" key="3">
    <source>
        <dbReference type="Proteomes" id="UP001418222"/>
    </source>
</evidence>
<dbReference type="PANTHER" id="PTHR36485:SF1">
    <property type="entry name" value="TRANSMEMBRANE PROTEIN"/>
    <property type="match status" value="1"/>
</dbReference>
<keyword evidence="1" id="KW-0472">Membrane</keyword>
<gene>
    <name evidence="2" type="ORF">KSP39_PZI022758</name>
</gene>
<proteinExistence type="predicted"/>
<sequence length="280" mass="30898">MPKNSAFLNTRTGTSLLLGACLIIFGLTMFLVFMFAAIISKLLPKFDNKILSAIQNDSTQIQNLTNSIEALITSVNENQRSCRPPNPDISESTAGSRVLPQRCGCSTTCPHDSPLTATWVSDGPLSLDARPAAFRHLRKGLLRPLLLTPTRRRQRHTFWRSLLVCFACLQPHWPDSCICHHSGLADDPSLLQSENRRQTMTSFGTIALPLLSRYDTKGETLGAIPWPPISSALVSPIIDSHQSLLRLQRFVGFSTSLESCLFVILEGSNYLVLALAVNCH</sequence>
<dbReference type="Proteomes" id="UP001418222">
    <property type="component" value="Unassembled WGS sequence"/>
</dbReference>
<keyword evidence="1" id="KW-1133">Transmembrane helix</keyword>
<dbReference type="AlphaFoldDB" id="A0AAP0AWJ8"/>
<organism evidence="2 3">
    <name type="scientific">Platanthera zijinensis</name>
    <dbReference type="NCBI Taxonomy" id="2320716"/>
    <lineage>
        <taxon>Eukaryota</taxon>
        <taxon>Viridiplantae</taxon>
        <taxon>Streptophyta</taxon>
        <taxon>Embryophyta</taxon>
        <taxon>Tracheophyta</taxon>
        <taxon>Spermatophyta</taxon>
        <taxon>Magnoliopsida</taxon>
        <taxon>Liliopsida</taxon>
        <taxon>Asparagales</taxon>
        <taxon>Orchidaceae</taxon>
        <taxon>Orchidoideae</taxon>
        <taxon>Orchideae</taxon>
        <taxon>Orchidinae</taxon>
        <taxon>Platanthera</taxon>
    </lineage>
</organism>
<keyword evidence="3" id="KW-1185">Reference proteome</keyword>
<feature type="transmembrane region" description="Helical" evidence="1">
    <location>
        <begin position="16"/>
        <end position="39"/>
    </location>
</feature>
<dbReference type="EMBL" id="JBBWWQ010000020">
    <property type="protein sequence ID" value="KAK8917022.1"/>
    <property type="molecule type" value="Genomic_DNA"/>
</dbReference>
<evidence type="ECO:0000256" key="1">
    <source>
        <dbReference type="SAM" id="Phobius"/>
    </source>
</evidence>
<name>A0AAP0AWJ8_9ASPA</name>
<reference evidence="2 3" key="1">
    <citation type="journal article" date="2022" name="Nat. Plants">
        <title>Genomes of leafy and leafless Platanthera orchids illuminate the evolution of mycoheterotrophy.</title>
        <authorList>
            <person name="Li M.H."/>
            <person name="Liu K.W."/>
            <person name="Li Z."/>
            <person name="Lu H.C."/>
            <person name="Ye Q.L."/>
            <person name="Zhang D."/>
            <person name="Wang J.Y."/>
            <person name="Li Y.F."/>
            <person name="Zhong Z.M."/>
            <person name="Liu X."/>
            <person name="Yu X."/>
            <person name="Liu D.K."/>
            <person name="Tu X.D."/>
            <person name="Liu B."/>
            <person name="Hao Y."/>
            <person name="Liao X.Y."/>
            <person name="Jiang Y.T."/>
            <person name="Sun W.H."/>
            <person name="Chen J."/>
            <person name="Chen Y.Q."/>
            <person name="Ai Y."/>
            <person name="Zhai J.W."/>
            <person name="Wu S.S."/>
            <person name="Zhou Z."/>
            <person name="Hsiao Y.Y."/>
            <person name="Wu W.L."/>
            <person name="Chen Y.Y."/>
            <person name="Lin Y.F."/>
            <person name="Hsu J.L."/>
            <person name="Li C.Y."/>
            <person name="Wang Z.W."/>
            <person name="Zhao X."/>
            <person name="Zhong W.Y."/>
            <person name="Ma X.K."/>
            <person name="Ma L."/>
            <person name="Huang J."/>
            <person name="Chen G.Z."/>
            <person name="Huang M.Z."/>
            <person name="Huang L."/>
            <person name="Peng D.H."/>
            <person name="Luo Y.B."/>
            <person name="Zou S.Q."/>
            <person name="Chen S.P."/>
            <person name="Lan S."/>
            <person name="Tsai W.C."/>
            <person name="Van de Peer Y."/>
            <person name="Liu Z.J."/>
        </authorList>
    </citation>
    <scope>NUCLEOTIDE SEQUENCE [LARGE SCALE GENOMIC DNA]</scope>
    <source>
        <strain evidence="2">Lor287</strain>
    </source>
</reference>